<dbReference type="EMBL" id="JAMKFE010000003">
    <property type="protein sequence ID" value="MCM5678917.1"/>
    <property type="molecule type" value="Genomic_DNA"/>
</dbReference>
<dbReference type="RefSeq" id="WP_251777087.1">
    <property type="nucleotide sequence ID" value="NZ_JAMKFE010000003.1"/>
</dbReference>
<dbReference type="PRINTS" id="PR01036">
    <property type="entry name" value="TCRTETB"/>
</dbReference>
<feature type="transmembrane region" description="Helical" evidence="7">
    <location>
        <begin position="108"/>
        <end position="130"/>
    </location>
</feature>
<evidence type="ECO:0000256" key="6">
    <source>
        <dbReference type="ARBA" id="ARBA00023136"/>
    </source>
</evidence>
<keyword evidence="10" id="KW-1185">Reference proteome</keyword>
<feature type="transmembrane region" description="Helical" evidence="7">
    <location>
        <begin position="298"/>
        <end position="325"/>
    </location>
</feature>
<evidence type="ECO:0000313" key="9">
    <source>
        <dbReference type="EMBL" id="MCM5678917.1"/>
    </source>
</evidence>
<comment type="subcellular location">
    <subcellularLocation>
        <location evidence="1">Cell membrane</location>
        <topology evidence="1">Multi-pass membrane protein</topology>
    </subcellularLocation>
</comment>
<feature type="transmembrane region" description="Helical" evidence="7">
    <location>
        <begin position="204"/>
        <end position="224"/>
    </location>
</feature>
<dbReference type="InterPro" id="IPR036259">
    <property type="entry name" value="MFS_trans_sf"/>
</dbReference>
<keyword evidence="4 7" id="KW-0812">Transmembrane</keyword>
<dbReference type="Gene3D" id="1.20.1250.20">
    <property type="entry name" value="MFS general substrate transporter like domains"/>
    <property type="match status" value="1"/>
</dbReference>
<evidence type="ECO:0000259" key="8">
    <source>
        <dbReference type="PROSITE" id="PS50850"/>
    </source>
</evidence>
<dbReference type="CDD" id="cd17321">
    <property type="entry name" value="MFS_MMR_MDR_like"/>
    <property type="match status" value="1"/>
</dbReference>
<gene>
    <name evidence="9" type="ORF">M8A51_05160</name>
</gene>
<dbReference type="InterPro" id="IPR011701">
    <property type="entry name" value="MFS"/>
</dbReference>
<sequence length="515" mass="52478">MMDTSHPAPKAGRREWIGLAVIALPCLVYAMDMTVLNLALPALSTALQPSSSQLLWIVDIYGFLVAGFLITMGTLGDRIGRRKLLLIGAAAFAAASTVAAFSDSAEMLIAMRALLGVAGATLAPSTMSLIRNMFHDEQQRQFAIGVWIAAFSLGAAIGPLVGGVLLQFFWWGSVFLVAVPVMLLLLLVGPSLLPEYRDPHAGRVDAASVALSLASVLVTIYGLKQIAEHGLAWLPVLLVLAGVVVGWLFVRRQGRLAYPLLDLTLFRRATFSAAIAAYALSCLAMFGVYIFVTQYLQLVLGLSPLAAGLATVPSALAFVAGSLFAPRIAQRVTGASLLVWGLAGAAVGFGLITLAGTGAGLALVVVGMVVMSLGMAPVFTIGNEMIITAAPPERAGAASAISETSSEFSGALGIAVFGSLGTVFYRTGLASAMPPGVPAEAAATAMTTLGGAVAAAESVPGSVGQALLGASRAAFVDALQFNAAAGALIVVAASVVAAAILRKGATADVAAAKAS</sequence>
<feature type="transmembrane region" description="Helical" evidence="7">
    <location>
        <begin position="142"/>
        <end position="162"/>
    </location>
</feature>
<protein>
    <submittedName>
        <fullName evidence="9">MFS transporter</fullName>
    </submittedName>
</protein>
<keyword evidence="3" id="KW-1003">Cell membrane</keyword>
<keyword evidence="6 7" id="KW-0472">Membrane</keyword>
<dbReference type="Proteomes" id="UP001165541">
    <property type="component" value="Unassembled WGS sequence"/>
</dbReference>
<accession>A0ABT0YL23</accession>
<dbReference type="Pfam" id="PF07690">
    <property type="entry name" value="MFS_1"/>
    <property type="match status" value="1"/>
</dbReference>
<keyword evidence="2" id="KW-0813">Transport</keyword>
<evidence type="ECO:0000256" key="3">
    <source>
        <dbReference type="ARBA" id="ARBA00022475"/>
    </source>
</evidence>
<feature type="transmembrane region" description="Helical" evidence="7">
    <location>
        <begin position="54"/>
        <end position="72"/>
    </location>
</feature>
<dbReference type="SUPFAM" id="SSF103473">
    <property type="entry name" value="MFS general substrate transporter"/>
    <property type="match status" value="1"/>
</dbReference>
<organism evidence="9 10">
    <name type="scientific">Caldimonas mangrovi</name>
    <dbReference type="NCBI Taxonomy" id="2944811"/>
    <lineage>
        <taxon>Bacteria</taxon>
        <taxon>Pseudomonadati</taxon>
        <taxon>Pseudomonadota</taxon>
        <taxon>Betaproteobacteria</taxon>
        <taxon>Burkholderiales</taxon>
        <taxon>Sphaerotilaceae</taxon>
        <taxon>Caldimonas</taxon>
    </lineage>
</organism>
<feature type="domain" description="Major facilitator superfamily (MFS) profile" evidence="8">
    <location>
        <begin position="18"/>
        <end position="510"/>
    </location>
</feature>
<dbReference type="PANTHER" id="PTHR42718">
    <property type="entry name" value="MAJOR FACILITATOR SUPERFAMILY MULTIDRUG TRANSPORTER MFSC"/>
    <property type="match status" value="1"/>
</dbReference>
<evidence type="ECO:0000256" key="2">
    <source>
        <dbReference type="ARBA" id="ARBA00022448"/>
    </source>
</evidence>
<proteinExistence type="predicted"/>
<evidence type="ECO:0000256" key="1">
    <source>
        <dbReference type="ARBA" id="ARBA00004651"/>
    </source>
</evidence>
<reference evidence="9" key="1">
    <citation type="submission" date="2022-05" db="EMBL/GenBank/DDBJ databases">
        <title>Schlegelella sp. nov., isolated from mangrove soil.</title>
        <authorList>
            <person name="Liu Y."/>
            <person name="Ge X."/>
            <person name="Liu W."/>
        </authorList>
    </citation>
    <scope>NUCLEOTIDE SEQUENCE</scope>
    <source>
        <strain evidence="9">S2-27</strain>
    </source>
</reference>
<dbReference type="PANTHER" id="PTHR42718:SF47">
    <property type="entry name" value="METHYL VIOLOGEN RESISTANCE PROTEIN SMVA"/>
    <property type="match status" value="1"/>
</dbReference>
<feature type="transmembrane region" description="Helical" evidence="7">
    <location>
        <begin position="168"/>
        <end position="192"/>
    </location>
</feature>
<feature type="transmembrane region" description="Helical" evidence="7">
    <location>
        <begin position="230"/>
        <end position="250"/>
    </location>
</feature>
<keyword evidence="5 7" id="KW-1133">Transmembrane helix</keyword>
<feature type="transmembrane region" description="Helical" evidence="7">
    <location>
        <begin position="481"/>
        <end position="501"/>
    </location>
</feature>
<feature type="transmembrane region" description="Helical" evidence="7">
    <location>
        <begin position="361"/>
        <end position="387"/>
    </location>
</feature>
<feature type="transmembrane region" description="Helical" evidence="7">
    <location>
        <begin position="408"/>
        <end position="425"/>
    </location>
</feature>
<evidence type="ECO:0000256" key="7">
    <source>
        <dbReference type="SAM" id="Phobius"/>
    </source>
</evidence>
<evidence type="ECO:0000313" key="10">
    <source>
        <dbReference type="Proteomes" id="UP001165541"/>
    </source>
</evidence>
<comment type="caution">
    <text evidence="9">The sequence shown here is derived from an EMBL/GenBank/DDBJ whole genome shotgun (WGS) entry which is preliminary data.</text>
</comment>
<evidence type="ECO:0000256" key="5">
    <source>
        <dbReference type="ARBA" id="ARBA00022989"/>
    </source>
</evidence>
<dbReference type="Gene3D" id="1.20.1720.10">
    <property type="entry name" value="Multidrug resistance protein D"/>
    <property type="match status" value="1"/>
</dbReference>
<feature type="transmembrane region" description="Helical" evidence="7">
    <location>
        <begin position="337"/>
        <end position="355"/>
    </location>
</feature>
<feature type="transmembrane region" description="Helical" evidence="7">
    <location>
        <begin position="84"/>
        <end position="102"/>
    </location>
</feature>
<evidence type="ECO:0000256" key="4">
    <source>
        <dbReference type="ARBA" id="ARBA00022692"/>
    </source>
</evidence>
<dbReference type="PROSITE" id="PS50850">
    <property type="entry name" value="MFS"/>
    <property type="match status" value="1"/>
</dbReference>
<feature type="transmembrane region" description="Helical" evidence="7">
    <location>
        <begin position="271"/>
        <end position="292"/>
    </location>
</feature>
<name>A0ABT0YL23_9BURK</name>
<dbReference type="InterPro" id="IPR020846">
    <property type="entry name" value="MFS_dom"/>
</dbReference>